<organism evidence="1 2">
    <name type="scientific">Rhodococcus aetherivorans</name>
    <dbReference type="NCBI Taxonomy" id="191292"/>
    <lineage>
        <taxon>Bacteria</taxon>
        <taxon>Bacillati</taxon>
        <taxon>Actinomycetota</taxon>
        <taxon>Actinomycetes</taxon>
        <taxon>Mycobacteriales</taxon>
        <taxon>Nocardiaceae</taxon>
        <taxon>Rhodococcus</taxon>
    </lineage>
</organism>
<evidence type="ECO:0000313" key="2">
    <source>
        <dbReference type="Proteomes" id="UP000325466"/>
    </source>
</evidence>
<name>A0ABQ0YJZ6_9NOCA</name>
<proteinExistence type="predicted"/>
<accession>A0ABQ0YJZ6</accession>
<evidence type="ECO:0000313" key="1">
    <source>
        <dbReference type="EMBL" id="GES36811.1"/>
    </source>
</evidence>
<reference evidence="1 2" key="1">
    <citation type="journal article" date="2018" name="Biodegradation">
        <title>1,4-Dioxane degradation characteristics of Rhodococcus aetherivorans JCM 14343.</title>
        <authorList>
            <person name="Inoue D."/>
            <person name="Tsunoda T."/>
            <person name="Yamamoto N."/>
            <person name="Ike M."/>
            <person name="Sei K."/>
        </authorList>
    </citation>
    <scope>NUCLEOTIDE SEQUENCE [LARGE SCALE GENOMIC DNA]</scope>
    <source>
        <strain evidence="1 2">JCM 14343</strain>
    </source>
</reference>
<gene>
    <name evidence="1" type="ORF">RAJCM14343_2064</name>
</gene>
<dbReference type="Proteomes" id="UP000325466">
    <property type="component" value="Unassembled WGS sequence"/>
</dbReference>
<comment type="caution">
    <text evidence="1">The sequence shown here is derived from an EMBL/GenBank/DDBJ whole genome shotgun (WGS) entry which is preliminary data.</text>
</comment>
<protein>
    <submittedName>
        <fullName evidence="1">Uncharacterized protein</fullName>
    </submittedName>
</protein>
<sequence length="40" mass="4366">MRGKDLFLNVLAISWVREAALTDETSGGALEDIMRAGWAT</sequence>
<keyword evidence="2" id="KW-1185">Reference proteome</keyword>
<dbReference type="EMBL" id="BLAH01000076">
    <property type="protein sequence ID" value="GES36811.1"/>
    <property type="molecule type" value="Genomic_DNA"/>
</dbReference>